<dbReference type="GO" id="GO:0050909">
    <property type="term" value="P:sensory perception of taste"/>
    <property type="evidence" value="ECO:0007669"/>
    <property type="project" value="InterPro"/>
</dbReference>
<dbReference type="GO" id="GO:0008049">
    <property type="term" value="P:male courtship behavior"/>
    <property type="evidence" value="ECO:0007669"/>
    <property type="project" value="TreeGrafter"/>
</dbReference>
<dbReference type="InParanoid" id="A0A6P7G8D2"/>
<dbReference type="PANTHER" id="PTHR21143:SF104">
    <property type="entry name" value="GUSTATORY RECEPTOR 8A-RELATED"/>
    <property type="match status" value="1"/>
</dbReference>
<keyword evidence="5" id="KW-0472">Membrane</keyword>
<dbReference type="GO" id="GO:0007165">
    <property type="term" value="P:signal transduction"/>
    <property type="evidence" value="ECO:0007669"/>
    <property type="project" value="UniProtKB-KW"/>
</dbReference>
<comment type="subcellular location">
    <subcellularLocation>
        <location evidence="1">Cell membrane</location>
        <topology evidence="1">Multi-pass membrane protein</topology>
    </subcellularLocation>
</comment>
<dbReference type="GO" id="GO:0043025">
    <property type="term" value="C:neuronal cell body"/>
    <property type="evidence" value="ECO:0007669"/>
    <property type="project" value="TreeGrafter"/>
</dbReference>
<sequence length="114" mass="12743">MGNRAVLTVLDITKCLLNLINVIALINKCDKIEKNTQEFVVTCHLLQENMQQSSVRDELVYLANYAEKISPKCSAAGFFNVNRFTIGTLFSTVTTYLIVCIQFNMSETKKAAAT</sequence>
<dbReference type="GO" id="GO:0007635">
    <property type="term" value="P:chemosensory behavior"/>
    <property type="evidence" value="ECO:0007669"/>
    <property type="project" value="TreeGrafter"/>
</dbReference>
<keyword evidence="7" id="KW-0807">Transducer</keyword>
<evidence type="ECO:0000256" key="6">
    <source>
        <dbReference type="ARBA" id="ARBA00023170"/>
    </source>
</evidence>
<dbReference type="AlphaFoldDB" id="A0A6P7G8D2"/>
<evidence type="ECO:0000256" key="3">
    <source>
        <dbReference type="ARBA" id="ARBA00022692"/>
    </source>
</evidence>
<keyword evidence="2" id="KW-1003">Cell membrane</keyword>
<proteinExistence type="predicted"/>
<dbReference type="GO" id="GO:0030424">
    <property type="term" value="C:axon"/>
    <property type="evidence" value="ECO:0007669"/>
    <property type="project" value="TreeGrafter"/>
</dbReference>
<name>A0A6P7G8D2_DIAVI</name>
<keyword evidence="3" id="KW-0812">Transmembrane</keyword>
<dbReference type="PANTHER" id="PTHR21143">
    <property type="entry name" value="INVERTEBRATE GUSTATORY RECEPTOR"/>
    <property type="match status" value="1"/>
</dbReference>
<dbReference type="RefSeq" id="XP_028140800.1">
    <property type="nucleotide sequence ID" value="XM_028284999.1"/>
</dbReference>
<dbReference type="GO" id="GO:0005886">
    <property type="term" value="C:plasma membrane"/>
    <property type="evidence" value="ECO:0007669"/>
    <property type="project" value="UniProtKB-SubCell"/>
</dbReference>
<dbReference type="GO" id="GO:0030425">
    <property type="term" value="C:dendrite"/>
    <property type="evidence" value="ECO:0007669"/>
    <property type="project" value="TreeGrafter"/>
</dbReference>
<evidence type="ECO:0000256" key="1">
    <source>
        <dbReference type="ARBA" id="ARBA00004651"/>
    </source>
</evidence>
<evidence type="ECO:0000256" key="2">
    <source>
        <dbReference type="ARBA" id="ARBA00022475"/>
    </source>
</evidence>
<evidence type="ECO:0000256" key="5">
    <source>
        <dbReference type="ARBA" id="ARBA00023136"/>
    </source>
</evidence>
<dbReference type="InterPro" id="IPR013604">
    <property type="entry name" value="7TM_chemorcpt"/>
</dbReference>
<evidence type="ECO:0000313" key="8">
    <source>
        <dbReference type="RefSeq" id="XP_028140800.1"/>
    </source>
</evidence>
<accession>A0A6P7G8D2</accession>
<dbReference type="Pfam" id="PF08395">
    <property type="entry name" value="7tm_7"/>
    <property type="match status" value="1"/>
</dbReference>
<keyword evidence="4" id="KW-1133">Transmembrane helix</keyword>
<evidence type="ECO:0000256" key="7">
    <source>
        <dbReference type="ARBA" id="ARBA00023224"/>
    </source>
</evidence>
<keyword evidence="6 8" id="KW-0675">Receptor</keyword>
<reference evidence="8" key="1">
    <citation type="submission" date="2025-08" db="UniProtKB">
        <authorList>
            <consortium name="RefSeq"/>
        </authorList>
    </citation>
    <scope>IDENTIFICATION</scope>
    <source>
        <tissue evidence="8">Whole insect</tissue>
    </source>
</reference>
<protein>
    <submittedName>
        <fullName evidence="8">Gustatory receptor 28b isoform X1</fullName>
    </submittedName>
</protein>
<evidence type="ECO:0000256" key="4">
    <source>
        <dbReference type="ARBA" id="ARBA00022989"/>
    </source>
</evidence>
<organism evidence="8">
    <name type="scientific">Diabrotica virgifera virgifera</name>
    <name type="common">western corn rootworm</name>
    <dbReference type="NCBI Taxonomy" id="50390"/>
    <lineage>
        <taxon>Eukaryota</taxon>
        <taxon>Metazoa</taxon>
        <taxon>Ecdysozoa</taxon>
        <taxon>Arthropoda</taxon>
        <taxon>Hexapoda</taxon>
        <taxon>Insecta</taxon>
        <taxon>Pterygota</taxon>
        <taxon>Neoptera</taxon>
        <taxon>Endopterygota</taxon>
        <taxon>Coleoptera</taxon>
        <taxon>Polyphaga</taxon>
        <taxon>Cucujiformia</taxon>
        <taxon>Chrysomeloidea</taxon>
        <taxon>Chrysomelidae</taxon>
        <taxon>Galerucinae</taxon>
        <taxon>Diabroticina</taxon>
        <taxon>Diabroticites</taxon>
        <taxon>Diabrotica</taxon>
    </lineage>
</organism>
<gene>
    <name evidence="8" type="primary">LOC114334877</name>
</gene>